<dbReference type="EMBL" id="JAMPLM010000004">
    <property type="protein sequence ID" value="MEP1058315.1"/>
    <property type="molecule type" value="Genomic_DNA"/>
</dbReference>
<gene>
    <name evidence="1" type="ORF">NDI38_07660</name>
</gene>
<keyword evidence="2" id="KW-1185">Reference proteome</keyword>
<dbReference type="InterPro" id="IPR046298">
    <property type="entry name" value="DUF6335"/>
</dbReference>
<protein>
    <submittedName>
        <fullName evidence="1">DUF6335 family protein</fullName>
    </submittedName>
</protein>
<comment type="caution">
    <text evidence="1">The sequence shown here is derived from an EMBL/GenBank/DDBJ whole genome shotgun (WGS) entry which is preliminary data.</text>
</comment>
<dbReference type="Pfam" id="PF19861">
    <property type="entry name" value="DUF6335"/>
    <property type="match status" value="1"/>
</dbReference>
<reference evidence="1 2" key="1">
    <citation type="submission" date="2022-04" db="EMBL/GenBank/DDBJ databases">
        <title>Positive selection, recombination, and allopatry shape intraspecific diversity of widespread and dominant cyanobacteria.</title>
        <authorList>
            <person name="Wei J."/>
            <person name="Shu W."/>
            <person name="Hu C."/>
        </authorList>
    </citation>
    <scope>NUCLEOTIDE SEQUENCE [LARGE SCALE GENOMIC DNA]</scope>
    <source>
        <strain evidence="1 2">AS-A4</strain>
    </source>
</reference>
<name>A0ABV0KGJ3_9CYAN</name>
<organism evidence="1 2">
    <name type="scientific">Stenomitos frigidus AS-A4</name>
    <dbReference type="NCBI Taxonomy" id="2933935"/>
    <lineage>
        <taxon>Bacteria</taxon>
        <taxon>Bacillati</taxon>
        <taxon>Cyanobacteriota</taxon>
        <taxon>Cyanophyceae</taxon>
        <taxon>Leptolyngbyales</taxon>
        <taxon>Leptolyngbyaceae</taxon>
        <taxon>Stenomitos</taxon>
    </lineage>
</organism>
<evidence type="ECO:0000313" key="1">
    <source>
        <dbReference type="EMBL" id="MEP1058315.1"/>
    </source>
</evidence>
<dbReference type="Proteomes" id="UP001476950">
    <property type="component" value="Unassembled WGS sequence"/>
</dbReference>
<sequence>MADDRNLDLQTNDALDLIPDADLEELEEEDLGDAPQVITQSYGTGVQEIPGYVAGGRTMGDRQGNFNEADATLTGGDIDANYEQANAVGDESVGGTVSTPDMDVVDELGAAVGLEMDDRAFLRTTEILEQRDARRWELEPSSSEDYVDRRDEE</sequence>
<evidence type="ECO:0000313" key="2">
    <source>
        <dbReference type="Proteomes" id="UP001476950"/>
    </source>
</evidence>
<accession>A0ABV0KGJ3</accession>
<proteinExistence type="predicted"/>